<gene>
    <name evidence="1" type="ORF">CPLFYP93_02275</name>
</gene>
<evidence type="ECO:0000313" key="1">
    <source>
        <dbReference type="EMBL" id="VYU43976.1"/>
    </source>
</evidence>
<organism evidence="1">
    <name type="scientific">Clostridium paraputrificum</name>
    <dbReference type="NCBI Taxonomy" id="29363"/>
    <lineage>
        <taxon>Bacteria</taxon>
        <taxon>Bacillati</taxon>
        <taxon>Bacillota</taxon>
        <taxon>Clostridia</taxon>
        <taxon>Eubacteriales</taxon>
        <taxon>Clostridiaceae</taxon>
        <taxon>Clostridium</taxon>
    </lineage>
</organism>
<sequence>MIMINNGNLTILNANSNNIEQVIKETYEGRYYSIYDYKYITIGDKSIVLVKDKVSFKSPKFTGDTSKKVSEIFNFVSEFEYSEFQSNPNKVLLEGGNCQALSIVFKEVCRNNQIACALVGTPNHVYNIVVIDDEYYKVDVVEKIIEKVGVEEIVKY</sequence>
<dbReference type="InterPro" id="IPR038765">
    <property type="entry name" value="Papain-like_cys_pep_sf"/>
</dbReference>
<protein>
    <submittedName>
        <fullName evidence="1">Uncharacterized protein</fullName>
    </submittedName>
</protein>
<reference evidence="1" key="1">
    <citation type="submission" date="2019-11" db="EMBL/GenBank/DDBJ databases">
        <authorList>
            <person name="Feng L."/>
        </authorList>
    </citation>
    <scope>NUCLEOTIDE SEQUENCE</scope>
    <source>
        <strain evidence="1">CParaputrificumLFYP93</strain>
    </source>
</reference>
<dbReference type="SUPFAM" id="SSF54001">
    <property type="entry name" value="Cysteine proteinases"/>
    <property type="match status" value="1"/>
</dbReference>
<proteinExistence type="predicted"/>
<dbReference type="EMBL" id="CACRTV010000057">
    <property type="protein sequence ID" value="VYU43976.1"/>
    <property type="molecule type" value="Genomic_DNA"/>
</dbReference>
<name>A0A6N3EQS1_9CLOT</name>
<accession>A0A6N3EQS1</accession>
<dbReference type="AlphaFoldDB" id="A0A6N3EQS1"/>